<dbReference type="EMBL" id="QRDZ01000019">
    <property type="protein sequence ID" value="RED65500.1"/>
    <property type="molecule type" value="Genomic_DNA"/>
</dbReference>
<evidence type="ECO:0000256" key="1">
    <source>
        <dbReference type="SAM" id="Phobius"/>
    </source>
</evidence>
<dbReference type="InterPro" id="IPR053824">
    <property type="entry name" value="DUF7010"/>
</dbReference>
<feature type="transmembrane region" description="Helical" evidence="1">
    <location>
        <begin position="82"/>
        <end position="104"/>
    </location>
</feature>
<dbReference type="AlphaFoldDB" id="A0A3D9IUQ3"/>
<feature type="transmembrane region" description="Helical" evidence="1">
    <location>
        <begin position="21"/>
        <end position="43"/>
    </location>
</feature>
<keyword evidence="1" id="KW-0812">Transmembrane</keyword>
<dbReference type="RefSeq" id="WP_116062899.1">
    <property type="nucleotide sequence ID" value="NZ_QRDZ01000019.1"/>
</dbReference>
<keyword evidence="1" id="KW-1133">Transmembrane helix</keyword>
<dbReference type="Pfam" id="PF22765">
    <property type="entry name" value="DUF7010"/>
    <property type="match status" value="1"/>
</dbReference>
<evidence type="ECO:0000313" key="3">
    <source>
        <dbReference type="Proteomes" id="UP000256977"/>
    </source>
</evidence>
<sequence length="182" mass="20441">MNSHSSLHVLLDDISSKQKKGLPFILASICIWGIITIITFSSLDLMVKNIITLSCGALLFPISTIWAKILKVNLFYKENPMINGLLIATNNQVLYIIICVFLLIKAPTLVLPAYAIIYGAHLLPYSFFYQSKSYRIVSIFICLAILARLVFLRLSVDFIPVIVEIGVISLALLLRKELQKKN</sequence>
<proteinExistence type="predicted"/>
<dbReference type="Proteomes" id="UP000256977">
    <property type="component" value="Unassembled WGS sequence"/>
</dbReference>
<protein>
    <submittedName>
        <fullName evidence="2">Uncharacterized protein</fullName>
    </submittedName>
</protein>
<feature type="transmembrane region" description="Helical" evidence="1">
    <location>
        <begin position="158"/>
        <end position="174"/>
    </location>
</feature>
<dbReference type="OrthoDB" id="3242785at2"/>
<evidence type="ECO:0000313" key="2">
    <source>
        <dbReference type="EMBL" id="RED65500.1"/>
    </source>
</evidence>
<feature type="transmembrane region" description="Helical" evidence="1">
    <location>
        <begin position="136"/>
        <end position="152"/>
    </location>
</feature>
<keyword evidence="3" id="KW-1185">Reference proteome</keyword>
<organism evidence="2 3">
    <name type="scientific">Cohnella phaseoli</name>
    <dbReference type="NCBI Taxonomy" id="456490"/>
    <lineage>
        <taxon>Bacteria</taxon>
        <taxon>Bacillati</taxon>
        <taxon>Bacillota</taxon>
        <taxon>Bacilli</taxon>
        <taxon>Bacillales</taxon>
        <taxon>Paenibacillaceae</taxon>
        <taxon>Cohnella</taxon>
    </lineage>
</organism>
<gene>
    <name evidence="2" type="ORF">DFP98_119140</name>
</gene>
<accession>A0A3D9IUQ3</accession>
<feature type="transmembrane region" description="Helical" evidence="1">
    <location>
        <begin position="49"/>
        <end position="70"/>
    </location>
</feature>
<keyword evidence="1" id="KW-0472">Membrane</keyword>
<name>A0A3D9IUQ3_9BACL</name>
<comment type="caution">
    <text evidence="2">The sequence shown here is derived from an EMBL/GenBank/DDBJ whole genome shotgun (WGS) entry which is preliminary data.</text>
</comment>
<feature type="transmembrane region" description="Helical" evidence="1">
    <location>
        <begin position="110"/>
        <end position="129"/>
    </location>
</feature>
<reference evidence="2 3" key="1">
    <citation type="submission" date="2018-07" db="EMBL/GenBank/DDBJ databases">
        <title>Genomic Encyclopedia of Type Strains, Phase III (KMG-III): the genomes of soil and plant-associated and newly described type strains.</title>
        <authorList>
            <person name="Whitman W."/>
        </authorList>
    </citation>
    <scope>NUCLEOTIDE SEQUENCE [LARGE SCALE GENOMIC DNA]</scope>
    <source>
        <strain evidence="2 3">CECT 7287</strain>
    </source>
</reference>